<dbReference type="EMBL" id="VSSQ01003243">
    <property type="protein sequence ID" value="MPM19782.1"/>
    <property type="molecule type" value="Genomic_DNA"/>
</dbReference>
<evidence type="ECO:0008006" key="2">
    <source>
        <dbReference type="Google" id="ProtNLM"/>
    </source>
</evidence>
<reference evidence="1" key="1">
    <citation type="submission" date="2019-08" db="EMBL/GenBank/DDBJ databases">
        <authorList>
            <person name="Kucharzyk K."/>
            <person name="Murdoch R.W."/>
            <person name="Higgins S."/>
            <person name="Loffler F."/>
        </authorList>
    </citation>
    <scope>NUCLEOTIDE SEQUENCE</scope>
</reference>
<accession>A0A644XUA0</accession>
<organism evidence="1">
    <name type="scientific">bioreactor metagenome</name>
    <dbReference type="NCBI Taxonomy" id="1076179"/>
    <lineage>
        <taxon>unclassified sequences</taxon>
        <taxon>metagenomes</taxon>
        <taxon>ecological metagenomes</taxon>
    </lineage>
</organism>
<sequence length="258" mass="29860">MAYVNNRSTDNTFFQNRLIGLMKEQGIKSASDFAHKLKEKQILSHMKESSIEKTIQKHLSFESTDNESLPDTLHAPHIKAYCDFFNCSTDYLLGKTDVKSRDIEIRQICDRLGLTEEAVNTIIKITGKETAIPTVWMMPEESRAILSKILTAVKFKDFIASIKHLDETYGETEEKELWDILEKKIGKKRLSTASEWSNKLDPIYDGPEPSQEILDDVKLFNEVLDKGYGIQCKNEYNRKVYKYELHEVYSSIINEMYP</sequence>
<proteinExistence type="predicted"/>
<dbReference type="AlphaFoldDB" id="A0A644XUA0"/>
<comment type="caution">
    <text evidence="1">The sequence shown here is derived from an EMBL/GenBank/DDBJ whole genome shotgun (WGS) entry which is preliminary data.</text>
</comment>
<gene>
    <name evidence="1" type="ORF">SDC9_66208</name>
</gene>
<name>A0A644XUA0_9ZZZZ</name>
<evidence type="ECO:0000313" key="1">
    <source>
        <dbReference type="EMBL" id="MPM19782.1"/>
    </source>
</evidence>
<protein>
    <recommendedName>
        <fullName evidence="2">HTH cro/C1-type domain-containing protein</fullName>
    </recommendedName>
</protein>